<feature type="binding site" evidence="11">
    <location>
        <begin position="65"/>
        <end position="71"/>
    </location>
    <ligand>
        <name>S-adenosyl-L-methionine</name>
        <dbReference type="ChEBI" id="CHEBI:59789"/>
    </ligand>
</feature>
<feature type="domain" description="SAM-dependent MTase RsmB/NOP-type" evidence="13">
    <location>
        <begin position="1"/>
        <end position="294"/>
    </location>
</feature>
<feature type="compositionally biased region" description="Basic residues" evidence="12">
    <location>
        <begin position="311"/>
        <end position="322"/>
    </location>
</feature>
<evidence type="ECO:0000256" key="8">
    <source>
        <dbReference type="ARBA" id="ARBA00022694"/>
    </source>
</evidence>
<evidence type="ECO:0000256" key="3">
    <source>
        <dbReference type="ARBA" id="ARBA00012629"/>
    </source>
</evidence>
<evidence type="ECO:0000256" key="7">
    <source>
        <dbReference type="ARBA" id="ARBA00022691"/>
    </source>
</evidence>
<dbReference type="EC" id="2.1.1.203" evidence="3"/>
<keyword evidence="7 11" id="KW-0949">S-adenosyl-L-methionine</keyword>
<dbReference type="PANTHER" id="PTHR22808">
    <property type="entry name" value="NCL1 YEAST -RELATED NOL1/NOP2/FMU SUN DOMAIN-CONTAINING"/>
    <property type="match status" value="1"/>
</dbReference>
<dbReference type="SUPFAM" id="SSF53335">
    <property type="entry name" value="S-adenosyl-L-methionine-dependent methyltransferases"/>
    <property type="match status" value="1"/>
</dbReference>
<dbReference type="GO" id="GO:0030488">
    <property type="term" value="P:tRNA methylation"/>
    <property type="evidence" value="ECO:0007669"/>
    <property type="project" value="TreeGrafter"/>
</dbReference>
<feature type="active site" description="Nucleophile" evidence="11">
    <location>
        <position position="201"/>
    </location>
</feature>
<sequence>MVPNNMGWQLELTRKDIRRSEEYFRLHNFLVSETATGNISRQETVSMIPPLLLDVQPHHKVIDLCAAPGSKTAQLIETLHGDEAIPAGFVVANDIDNSRCYMLVHQAKRLNSPCCIITNHDASNMPNFMVRGDDETLKPLKFDRVLCDVPCTGDGTLRKNADIWAKWNPGHANNLHGVQYRVLKRGLELLAVGGRLVYSTCSLNPIENEAVIQRMLLDAKGTLELIDVSDSLKGLKYRPGLQQWKAVSKEQEAIFEKTVTPGDDNKSFGLEKCIRILPQDGNTGGFFVSVLVKKSTLPWEAELPVDDQPKPQKKTHQEKRRAVRGYREDPFVFFKSDEAIWESIKSFYDIKEMDPTQLLTRCLVGKKRNIYMTSQAVRTLIMENQDKIKIINTGVKVFARCDNKRMRCEFRLAQEGLFRIQDKIHARRLLLPEKDLITLLENHDPHKPPQLSLLTEETQKLCDDIDEGSCVLDHRGLLNVSIAGWRGGKTLRAYISKPDALHYLRLFGVDTSKYDVNKFKKEEETSGAAGNGEPKEEGTDAKDDSVNDANGDDADPETKKMKMEEEPGVKEETS</sequence>
<feature type="compositionally biased region" description="Basic and acidic residues" evidence="12">
    <location>
        <begin position="533"/>
        <end position="545"/>
    </location>
</feature>
<accession>A0A0A9VX15</accession>
<keyword evidence="10" id="KW-0539">Nucleus</keyword>
<evidence type="ECO:0000256" key="9">
    <source>
        <dbReference type="ARBA" id="ARBA00022884"/>
    </source>
</evidence>
<reference evidence="14" key="2">
    <citation type="submission" date="2014-07" db="EMBL/GenBank/DDBJ databases">
        <authorList>
            <person name="Hull J."/>
        </authorList>
    </citation>
    <scope>NUCLEOTIDE SEQUENCE</scope>
</reference>
<protein>
    <recommendedName>
        <fullName evidence="3">tRNA (cytosine(34)-C(5))-methyltransferase</fullName>
        <ecNumber evidence="3">2.1.1.203</ecNumber>
    </recommendedName>
</protein>
<dbReference type="InterPro" id="IPR023267">
    <property type="entry name" value="RCMT"/>
</dbReference>
<proteinExistence type="inferred from homology"/>
<dbReference type="Pfam" id="PF01189">
    <property type="entry name" value="Methyltr_RsmB-F"/>
    <property type="match status" value="1"/>
</dbReference>
<dbReference type="PROSITE" id="PS01153">
    <property type="entry name" value="NOL1_NOP2_SUN"/>
    <property type="match status" value="1"/>
</dbReference>
<dbReference type="CDD" id="cd02440">
    <property type="entry name" value="AdoMet_MTases"/>
    <property type="match status" value="1"/>
</dbReference>
<dbReference type="InterPro" id="IPR057286">
    <property type="entry name" value="PUA_NSUN2"/>
</dbReference>
<name>A0A0A9VX15_LYGHE</name>
<dbReference type="InterPro" id="IPR023270">
    <property type="entry name" value="RCMT_NCL1"/>
</dbReference>
<feature type="region of interest" description="Disordered" evidence="12">
    <location>
        <begin position="302"/>
        <end position="322"/>
    </location>
</feature>
<dbReference type="InterPro" id="IPR029063">
    <property type="entry name" value="SAM-dependent_MTases_sf"/>
</dbReference>
<feature type="binding site" evidence="11">
    <location>
        <position position="94"/>
    </location>
    <ligand>
        <name>S-adenosyl-L-methionine</name>
        <dbReference type="ChEBI" id="CHEBI:59789"/>
    </ligand>
</feature>
<dbReference type="GO" id="GO:0005737">
    <property type="term" value="C:cytoplasm"/>
    <property type="evidence" value="ECO:0007669"/>
    <property type="project" value="TreeGrafter"/>
</dbReference>
<reference evidence="14" key="1">
    <citation type="journal article" date="2014" name="PLoS ONE">
        <title>Transcriptome-Based Identification of ABC Transporters in the Western Tarnished Plant Bug Lygus hesperus.</title>
        <authorList>
            <person name="Hull J.J."/>
            <person name="Chaney K."/>
            <person name="Geib S.M."/>
            <person name="Fabrick J.A."/>
            <person name="Brent C.S."/>
            <person name="Walsh D."/>
            <person name="Lavine L.C."/>
        </authorList>
    </citation>
    <scope>NUCLEOTIDE SEQUENCE</scope>
</reference>
<feature type="region of interest" description="Disordered" evidence="12">
    <location>
        <begin position="521"/>
        <end position="574"/>
    </location>
</feature>
<evidence type="ECO:0000256" key="5">
    <source>
        <dbReference type="ARBA" id="ARBA00022603"/>
    </source>
</evidence>
<dbReference type="Gene3D" id="3.40.50.150">
    <property type="entry name" value="Vaccinia Virus protein VP39"/>
    <property type="match status" value="1"/>
</dbReference>
<comment type="subcellular location">
    <subcellularLocation>
        <location evidence="1">Nucleus</location>
    </subcellularLocation>
</comment>
<evidence type="ECO:0000256" key="2">
    <source>
        <dbReference type="ARBA" id="ARBA00007494"/>
    </source>
</evidence>
<dbReference type="FunFam" id="3.40.50.150:FF:000271">
    <property type="entry name" value="NOL1/NOP2/Sun family protein"/>
    <property type="match status" value="1"/>
</dbReference>
<evidence type="ECO:0000256" key="1">
    <source>
        <dbReference type="ARBA" id="ARBA00004123"/>
    </source>
</evidence>
<dbReference type="GO" id="GO:0005634">
    <property type="term" value="C:nucleus"/>
    <property type="evidence" value="ECO:0007669"/>
    <property type="project" value="UniProtKB-SubCell"/>
</dbReference>
<keyword evidence="8" id="KW-0819">tRNA processing</keyword>
<evidence type="ECO:0000256" key="11">
    <source>
        <dbReference type="PROSITE-ProRule" id="PRU01023"/>
    </source>
</evidence>
<evidence type="ECO:0000256" key="4">
    <source>
        <dbReference type="ARBA" id="ARBA00022555"/>
    </source>
</evidence>
<dbReference type="InterPro" id="IPR018314">
    <property type="entry name" value="RsmB/NOL1/NOP2-like_CS"/>
</dbReference>
<gene>
    <name evidence="14" type="ORF">CM83_59775</name>
</gene>
<evidence type="ECO:0000259" key="13">
    <source>
        <dbReference type="PROSITE" id="PS51686"/>
    </source>
</evidence>
<dbReference type="PRINTS" id="PR02008">
    <property type="entry name" value="RCMTFAMILY"/>
</dbReference>
<evidence type="ECO:0000256" key="10">
    <source>
        <dbReference type="ARBA" id="ARBA00023242"/>
    </source>
</evidence>
<dbReference type="AlphaFoldDB" id="A0A0A9VX15"/>
<dbReference type="InterPro" id="IPR001678">
    <property type="entry name" value="MeTrfase_RsmB-F_NOP2_dom"/>
</dbReference>
<feature type="binding site" evidence="11">
    <location>
        <position position="148"/>
    </location>
    <ligand>
        <name>S-adenosyl-L-methionine</name>
        <dbReference type="ChEBI" id="CHEBI:59789"/>
    </ligand>
</feature>
<dbReference type="PANTHER" id="PTHR22808:SF1">
    <property type="entry name" value="RNA CYTOSINE-C(5)-METHYLTRANSFERASE NSUN2-RELATED"/>
    <property type="match status" value="1"/>
</dbReference>
<dbReference type="InterPro" id="IPR049560">
    <property type="entry name" value="MeTrfase_RsmB-F_NOP2_cat"/>
</dbReference>
<dbReference type="GO" id="GO:0000049">
    <property type="term" value="F:tRNA binding"/>
    <property type="evidence" value="ECO:0007669"/>
    <property type="project" value="UniProtKB-KW"/>
</dbReference>
<keyword evidence="6 11" id="KW-0808">Transferase</keyword>
<keyword evidence="4" id="KW-0820">tRNA-binding</keyword>
<dbReference type="Pfam" id="PF25378">
    <property type="entry name" value="PUA_NSUN2"/>
    <property type="match status" value="1"/>
</dbReference>
<dbReference type="PRINTS" id="PR02011">
    <property type="entry name" value="RCMTNCL1"/>
</dbReference>
<dbReference type="PROSITE" id="PS51686">
    <property type="entry name" value="SAM_MT_RSMB_NOP"/>
    <property type="match status" value="1"/>
</dbReference>
<dbReference type="InterPro" id="IPR057285">
    <property type="entry name" value="Pre-PUA_NSUN2"/>
</dbReference>
<keyword evidence="9 11" id="KW-0694">RNA-binding</keyword>
<feature type="binding site" evidence="11">
    <location>
        <position position="121"/>
    </location>
    <ligand>
        <name>S-adenosyl-L-methionine</name>
        <dbReference type="ChEBI" id="CHEBI:59789"/>
    </ligand>
</feature>
<keyword evidence="5 11" id="KW-0489">Methyltransferase</keyword>
<organism evidence="14">
    <name type="scientific">Lygus hesperus</name>
    <name type="common">Western plant bug</name>
    <dbReference type="NCBI Taxonomy" id="30085"/>
    <lineage>
        <taxon>Eukaryota</taxon>
        <taxon>Metazoa</taxon>
        <taxon>Ecdysozoa</taxon>
        <taxon>Arthropoda</taxon>
        <taxon>Hexapoda</taxon>
        <taxon>Insecta</taxon>
        <taxon>Pterygota</taxon>
        <taxon>Neoptera</taxon>
        <taxon>Paraneoptera</taxon>
        <taxon>Hemiptera</taxon>
        <taxon>Heteroptera</taxon>
        <taxon>Panheteroptera</taxon>
        <taxon>Cimicomorpha</taxon>
        <taxon>Miridae</taxon>
        <taxon>Mirini</taxon>
        <taxon>Lygus</taxon>
    </lineage>
</organism>
<comment type="similarity">
    <text evidence="2 11">Belongs to the class I-like SAM-binding methyltransferase superfamily. RsmB/NOP family.</text>
</comment>
<evidence type="ECO:0000256" key="12">
    <source>
        <dbReference type="SAM" id="MobiDB-lite"/>
    </source>
</evidence>
<evidence type="ECO:0000256" key="6">
    <source>
        <dbReference type="ARBA" id="ARBA00022679"/>
    </source>
</evidence>
<dbReference type="Pfam" id="PF25376">
    <property type="entry name" value="Pre-PUA_NSUN2"/>
    <property type="match status" value="1"/>
</dbReference>
<evidence type="ECO:0000313" key="14">
    <source>
        <dbReference type="EMBL" id="JAG00752.1"/>
    </source>
</evidence>
<dbReference type="GO" id="GO:0016428">
    <property type="term" value="F:tRNA (cytidine-5-)-methyltransferase activity"/>
    <property type="evidence" value="ECO:0007669"/>
    <property type="project" value="InterPro"/>
</dbReference>
<dbReference type="EMBL" id="GBHO01042852">
    <property type="protein sequence ID" value="JAG00752.1"/>
    <property type="molecule type" value="Transcribed_RNA"/>
</dbReference>
<feature type="compositionally biased region" description="Basic and acidic residues" evidence="12">
    <location>
        <begin position="556"/>
        <end position="574"/>
    </location>
</feature>